<accession>F2NWE6</accession>
<keyword evidence="1" id="KW-0805">Transcription regulation</keyword>
<dbReference type="InterPro" id="IPR028082">
    <property type="entry name" value="Peripla_BP_I"/>
</dbReference>
<dbReference type="Pfam" id="PF13377">
    <property type="entry name" value="Peripla_BP_3"/>
    <property type="match status" value="1"/>
</dbReference>
<evidence type="ECO:0000259" key="4">
    <source>
        <dbReference type="PROSITE" id="PS50932"/>
    </source>
</evidence>
<sequence length="332" mass="37025">MERSASVVTISDIAQELGVSKSTVSRVINCKGRIGAETRRRVMEKVQSCNYVPNPMAKGLVLRQTFNIGVVIPKNEEDNPFFQNCLVGISESVYKAGYDALIVVQGGGDITPLRRLVINRKVDGIILTRLEEKDESVDFLKKEGIPFIVMGTPDDNEFCHVGSDQISGCYEMTKFMISRGCEKVAVLAGDNKNSVNTFRFEGFKRGFASSGISLDGSVVHWNLENQKDVFSILPDIMKKNPQCLVCMDDIICVYVLKWLKQNDYEVPADIQVISFYDSQVLENNTPPITALNVNVSNLTKKAGNLLVDIIEGKKVPSHTKVGYELRIRESFR</sequence>
<dbReference type="GeneID" id="302999318"/>
<dbReference type="Gene3D" id="3.40.50.2300">
    <property type="match status" value="2"/>
</dbReference>
<dbReference type="EMBL" id="CP002631">
    <property type="protein sequence ID" value="AEB15067.1"/>
    <property type="molecule type" value="Genomic_DNA"/>
</dbReference>
<dbReference type="PANTHER" id="PTHR30146">
    <property type="entry name" value="LACI-RELATED TRANSCRIPTIONAL REPRESSOR"/>
    <property type="match status" value="1"/>
</dbReference>
<evidence type="ECO:0000313" key="5">
    <source>
        <dbReference type="EMBL" id="AEB15067.1"/>
    </source>
</evidence>
<dbReference type="SUPFAM" id="SSF47413">
    <property type="entry name" value="lambda repressor-like DNA-binding domains"/>
    <property type="match status" value="1"/>
</dbReference>
<dbReference type="GO" id="GO:0003700">
    <property type="term" value="F:DNA-binding transcription factor activity"/>
    <property type="evidence" value="ECO:0007669"/>
    <property type="project" value="TreeGrafter"/>
</dbReference>
<reference evidence="6" key="2">
    <citation type="submission" date="2011-04" db="EMBL/GenBank/DDBJ databases">
        <title>The complete genome of chromosome of Treponema succinifaciens DSM 2489.</title>
        <authorList>
            <person name="Lucas S."/>
            <person name="Copeland A."/>
            <person name="Lapidus A."/>
            <person name="Bruce D."/>
            <person name="Goodwin L."/>
            <person name="Pitluck S."/>
            <person name="Peters L."/>
            <person name="Kyrpides N."/>
            <person name="Mavromatis K."/>
            <person name="Ivanova N."/>
            <person name="Ovchinnikova G."/>
            <person name="Teshima H."/>
            <person name="Detter J.C."/>
            <person name="Tapia R."/>
            <person name="Han C."/>
            <person name="Land M."/>
            <person name="Hauser L."/>
            <person name="Markowitz V."/>
            <person name="Cheng J.-F."/>
            <person name="Hugenholtz P."/>
            <person name="Woyke T."/>
            <person name="Wu D."/>
            <person name="Gronow S."/>
            <person name="Wellnitz S."/>
            <person name="Brambilla E."/>
            <person name="Klenk H.-P."/>
            <person name="Eisen J.A."/>
        </authorList>
    </citation>
    <scope>NUCLEOTIDE SEQUENCE [LARGE SCALE GENOMIC DNA]</scope>
    <source>
        <strain evidence="6">ATCC 33096 / DSM 2489 / 6091</strain>
    </source>
</reference>
<keyword evidence="6" id="KW-1185">Reference proteome</keyword>
<dbReference type="SMART" id="SM00354">
    <property type="entry name" value="HTH_LACI"/>
    <property type="match status" value="1"/>
</dbReference>
<dbReference type="STRING" id="869209.Tresu_2198"/>
<dbReference type="HOGENOM" id="CLU_037628_6_1_12"/>
<protein>
    <submittedName>
        <fullName evidence="5">Transcriptional regulator, LacI family</fullName>
    </submittedName>
</protein>
<dbReference type="AlphaFoldDB" id="F2NWE6"/>
<evidence type="ECO:0000313" key="6">
    <source>
        <dbReference type="Proteomes" id="UP000006852"/>
    </source>
</evidence>
<evidence type="ECO:0000256" key="1">
    <source>
        <dbReference type="ARBA" id="ARBA00023015"/>
    </source>
</evidence>
<evidence type="ECO:0000256" key="3">
    <source>
        <dbReference type="ARBA" id="ARBA00023163"/>
    </source>
</evidence>
<dbReference type="Pfam" id="PF00356">
    <property type="entry name" value="LacI"/>
    <property type="match status" value="1"/>
</dbReference>
<proteinExistence type="predicted"/>
<dbReference type="OrthoDB" id="9784962at2"/>
<dbReference type="PROSITE" id="PS50932">
    <property type="entry name" value="HTH_LACI_2"/>
    <property type="match status" value="1"/>
</dbReference>
<organism evidence="5 6">
    <name type="scientific">Treponema succinifaciens (strain ATCC 33096 / DSM 2489 / 6091)</name>
    <dbReference type="NCBI Taxonomy" id="869209"/>
    <lineage>
        <taxon>Bacteria</taxon>
        <taxon>Pseudomonadati</taxon>
        <taxon>Spirochaetota</taxon>
        <taxon>Spirochaetia</taxon>
        <taxon>Spirochaetales</taxon>
        <taxon>Treponemataceae</taxon>
        <taxon>Treponema</taxon>
    </lineage>
</organism>
<feature type="domain" description="HTH lacI-type" evidence="4">
    <location>
        <begin position="8"/>
        <end position="62"/>
    </location>
</feature>
<dbReference type="InterPro" id="IPR010982">
    <property type="entry name" value="Lambda_DNA-bd_dom_sf"/>
</dbReference>
<reference evidence="5 6" key="1">
    <citation type="journal article" date="2011" name="Stand. Genomic Sci.">
        <title>Complete genome sequence of Treponema succinifaciens type strain (6091).</title>
        <authorList>
            <person name="Han C."/>
            <person name="Gronow S."/>
            <person name="Teshima H."/>
            <person name="Lapidus A."/>
            <person name="Nolan M."/>
            <person name="Lucas S."/>
            <person name="Hammon N."/>
            <person name="Deshpande S."/>
            <person name="Cheng J.F."/>
            <person name="Zeytun A."/>
            <person name="Tapia R."/>
            <person name="Goodwin L."/>
            <person name="Pitluck S."/>
            <person name="Liolios K."/>
            <person name="Pagani I."/>
            <person name="Ivanova N."/>
            <person name="Mavromatis K."/>
            <person name="Mikhailova N."/>
            <person name="Huntemann M."/>
            <person name="Pati A."/>
            <person name="Chen A."/>
            <person name="Palaniappan K."/>
            <person name="Land M."/>
            <person name="Hauser L."/>
            <person name="Brambilla E.M."/>
            <person name="Rohde M."/>
            <person name="Goker M."/>
            <person name="Woyke T."/>
            <person name="Bristow J."/>
            <person name="Eisen J.A."/>
            <person name="Markowitz V."/>
            <person name="Hugenholtz P."/>
            <person name="Kyrpides N.C."/>
            <person name="Klenk H.P."/>
            <person name="Detter J.C."/>
        </authorList>
    </citation>
    <scope>NUCLEOTIDE SEQUENCE [LARGE SCALE GENOMIC DNA]</scope>
    <source>
        <strain evidence="6">ATCC 33096 / DSM 2489 / 6091</strain>
    </source>
</reference>
<keyword evidence="3" id="KW-0804">Transcription</keyword>
<dbReference type="SUPFAM" id="SSF53822">
    <property type="entry name" value="Periplasmic binding protein-like I"/>
    <property type="match status" value="1"/>
</dbReference>
<dbReference type="PANTHER" id="PTHR30146:SF109">
    <property type="entry name" value="HTH-TYPE TRANSCRIPTIONAL REGULATOR GALS"/>
    <property type="match status" value="1"/>
</dbReference>
<evidence type="ECO:0000256" key="2">
    <source>
        <dbReference type="ARBA" id="ARBA00023125"/>
    </source>
</evidence>
<dbReference type="GO" id="GO:0000976">
    <property type="term" value="F:transcription cis-regulatory region binding"/>
    <property type="evidence" value="ECO:0007669"/>
    <property type="project" value="TreeGrafter"/>
</dbReference>
<dbReference type="Gene3D" id="1.10.260.40">
    <property type="entry name" value="lambda repressor-like DNA-binding domains"/>
    <property type="match status" value="1"/>
</dbReference>
<keyword evidence="2" id="KW-0238">DNA-binding</keyword>
<dbReference type="eggNOG" id="COG1609">
    <property type="taxonomic scope" value="Bacteria"/>
</dbReference>
<gene>
    <name evidence="5" type="ordered locus">Tresu_2198</name>
</gene>
<dbReference type="RefSeq" id="WP_013702319.1">
    <property type="nucleotide sequence ID" value="NC_015385.1"/>
</dbReference>
<dbReference type="Proteomes" id="UP000006852">
    <property type="component" value="Chromosome"/>
</dbReference>
<name>F2NWE6_TRES6</name>
<dbReference type="InterPro" id="IPR000843">
    <property type="entry name" value="HTH_LacI"/>
</dbReference>
<dbReference type="CDD" id="cd01392">
    <property type="entry name" value="HTH_LacI"/>
    <property type="match status" value="1"/>
</dbReference>
<dbReference type="KEGG" id="tsu:Tresu_2198"/>
<dbReference type="InterPro" id="IPR046335">
    <property type="entry name" value="LacI/GalR-like_sensor"/>
</dbReference>
<dbReference type="PRINTS" id="PR00036">
    <property type="entry name" value="HTHLACI"/>
</dbReference>